<protein>
    <submittedName>
        <fullName evidence="2">Uncharacterized protein</fullName>
    </submittedName>
</protein>
<dbReference type="Proteomes" id="UP001440984">
    <property type="component" value="Unassembled WGS sequence"/>
</dbReference>
<evidence type="ECO:0000313" key="3">
    <source>
        <dbReference type="Proteomes" id="UP001440984"/>
    </source>
</evidence>
<reference evidence="2 3" key="1">
    <citation type="submission" date="2024-05" db="EMBL/GenBank/DDBJ databases">
        <authorList>
            <person name="Zhao H."/>
            <person name="Xu Y."/>
            <person name="Lin S."/>
            <person name="Spain J.C."/>
            <person name="Zhou N.-Y."/>
        </authorList>
    </citation>
    <scope>NUCLEOTIDE SEQUENCE [LARGE SCALE GENOMIC DNA]</scope>
    <source>
        <strain evidence="2 3">NEAU-NG30</strain>
    </source>
</reference>
<evidence type="ECO:0000313" key="2">
    <source>
        <dbReference type="EMBL" id="MEQ0560095.1"/>
    </source>
</evidence>
<proteinExistence type="predicted"/>
<evidence type="ECO:0000256" key="1">
    <source>
        <dbReference type="SAM" id="MobiDB-lite"/>
    </source>
</evidence>
<dbReference type="EMBL" id="JBDZYD010000004">
    <property type="protein sequence ID" value="MEQ0560095.1"/>
    <property type="molecule type" value="Genomic_DNA"/>
</dbReference>
<accession>A0ABV0LCS2</accession>
<comment type="caution">
    <text evidence="2">The sequence shown here is derived from an EMBL/GenBank/DDBJ whole genome shotgun (WGS) entry which is preliminary data.</text>
</comment>
<sequence>MSDPRRRSRSIGRPTVPPGPLRALKHFVYELYLRAGKPTLDTMAAWIEADESLAGAPDRTTVGRVIGEPKLPPSQADVVAVVTVLARAAADDVATAAARARELWLAAWQAVPVGKPLEEVVDPFALEVHRPITLDDTPGLPTLPRYVRRPHDDRLAEVVARALDGESAMAVLVAGSSAGKTRACWEALEPLRAAGGWRLLHPYDPTRPEAALDALDLVGPRTVVWLNEAQEYLAGEHGESVAAKVRKLLDDASRAPVLVLGTLWPRYLSELTQRPGAQVRLVLDGTAIEVPEAFAPAELAGLKESTDSRLKWAAEHAGDGQITQCLAGGPALLEQYYGASPVAKAFIHVAMDAVRMGHRNALPRELLENAMDAYLTDAQYNALEGNWREEAFAYISAPCKGALGSVTPIPERAARRGRRRKPQLGEPLYRLADYLDQYSRVQRVDRIPPVGFWAAAVSSAAPGSLASLALSAWKRGLYRDAVELNKKAAGLGNAFAGAQLVEQMHRLHPGDLRAAEWAVAHASLDSPYDLTNLMGKLSSIDAQACLQAIATRAAAGIAITKAAGLGGFLSKLYEVRRAEVPMFLARNPAATVSLERAGDVWSFLDALRAVGAHDQIATLLARGPASHVDFDGYHDRIGGLIALLHAVGADDQVATLATRAAAESSLLSAYLVRELLENLDKAGCDEAVSLLLRRSPAAQVGLDWPTGVPKLLEVLHRLGADDEVDVLAARAASGAPLEDPSDTDNLLQALTAVGRGDQVAVLLARDPASTVSVSLVSRVSLLLSQFLALGARDQVATLARRAATEMPLSDVVGFGALLDVFGAVRAHDEMRVLLSRNPASKISVKNSFGGPHLLQQLDSLGARRQVLELATRIAKEFPLEDPGGLAYVFRALDDIGAADQARVLLDRRPEVTVQVGSPAGVANLLADWHRLGANRQVEVLASRAAAETSLDNPWEVGTLLEELGRLGLASQEGTLLGRKPSALVSVAGNAYGIRSLLLRLQRLGQTGQVRELARRVAAGRPGAEQFKLMPTLLEAGAADELAAVLSRRPASHVDITDPAEVAVAVQALRDVGAEEQIAALLSRDPAGHVAVEDPYDIAELMRTLWSVGASEQTATLAARAAGEIPLRSSHGVAMILDRMSKVDEFVQVEALLARDPARHVTVGRYASADFLLEQLHELGAQEQVAVLADRIAANLSLDHPDTLTRLTAALREVGAGEHADAIEARLKATYLSDEEWDPSKIPDVPDDEPDDVIPVDQLPAAGKFEQFLELADHATRFRFGREPDGTPAEPWTWDDLA</sequence>
<organism evidence="2 3">
    <name type="scientific">Amycolatopsis melonis</name>
    <dbReference type="NCBI Taxonomy" id="3156488"/>
    <lineage>
        <taxon>Bacteria</taxon>
        <taxon>Bacillati</taxon>
        <taxon>Actinomycetota</taxon>
        <taxon>Actinomycetes</taxon>
        <taxon>Pseudonocardiales</taxon>
        <taxon>Pseudonocardiaceae</taxon>
        <taxon>Amycolatopsis</taxon>
    </lineage>
</organism>
<name>A0ABV0LCS2_9PSEU</name>
<feature type="region of interest" description="Disordered" evidence="1">
    <location>
        <begin position="1278"/>
        <end position="1297"/>
    </location>
</feature>
<keyword evidence="3" id="KW-1185">Reference proteome</keyword>
<gene>
    <name evidence="2" type="ORF">ABJI51_13490</name>
</gene>
<dbReference type="RefSeq" id="WP_348950658.1">
    <property type="nucleotide sequence ID" value="NZ_JBDZYD010000004.1"/>
</dbReference>